<dbReference type="SMART" id="SM00382">
    <property type="entry name" value="AAA"/>
    <property type="match status" value="1"/>
</dbReference>
<dbReference type="NCBIfam" id="TIGR01241">
    <property type="entry name" value="FtsH_fam"/>
    <property type="match status" value="1"/>
</dbReference>
<feature type="domain" description="Glycosyl hydrolase family 13 catalytic" evidence="28">
    <location>
        <begin position="300"/>
        <end position="635"/>
    </location>
</feature>
<dbReference type="SUPFAM" id="SSF52540">
    <property type="entry name" value="P-loop containing nucleoside triphosphate hydrolases"/>
    <property type="match status" value="1"/>
</dbReference>
<evidence type="ECO:0000256" key="16">
    <source>
        <dbReference type="ARBA" id="ARBA00022801"/>
    </source>
</evidence>
<evidence type="ECO:0000256" key="3">
    <source>
        <dbReference type="ARBA" id="ARBA00001913"/>
    </source>
</evidence>
<keyword evidence="13" id="KW-0812">Transmembrane</keyword>
<protein>
    <submittedName>
        <fullName evidence="30">Uncharacterized protein</fullName>
    </submittedName>
</protein>
<comment type="cofactor">
    <cofactor evidence="4">
        <name>Zn(2+)</name>
        <dbReference type="ChEBI" id="CHEBI:29105"/>
    </cofactor>
</comment>
<dbReference type="GO" id="GO:0005524">
    <property type="term" value="F:ATP binding"/>
    <property type="evidence" value="ECO:0007669"/>
    <property type="project" value="UniProtKB-KW"/>
</dbReference>
<dbReference type="InterPro" id="IPR003593">
    <property type="entry name" value="AAA+_ATPase"/>
</dbReference>
<evidence type="ECO:0000256" key="23">
    <source>
        <dbReference type="ARBA" id="ARBA00023136"/>
    </source>
</evidence>
<dbReference type="Gene3D" id="3.40.50.1820">
    <property type="entry name" value="alpha/beta hydrolase"/>
    <property type="match status" value="1"/>
</dbReference>
<evidence type="ECO:0000256" key="24">
    <source>
        <dbReference type="ARBA" id="ARBA00023277"/>
    </source>
</evidence>
<keyword evidence="15" id="KW-0547">Nucleotide-binding</keyword>
<dbReference type="InterPro" id="IPR017853">
    <property type="entry name" value="GH"/>
</dbReference>
<evidence type="ECO:0000313" key="30">
    <source>
        <dbReference type="EMBL" id="RYR00911.1"/>
    </source>
</evidence>
<dbReference type="SUPFAM" id="SSF51445">
    <property type="entry name" value="(Trans)glycosidases"/>
    <property type="match status" value="1"/>
</dbReference>
<keyword evidence="14" id="KW-0479">Metal-binding</keyword>
<dbReference type="Gene3D" id="2.60.40.1180">
    <property type="entry name" value="Golgi alpha-mannosidase II"/>
    <property type="match status" value="1"/>
</dbReference>
<sequence>MENNNNNKQNSSSKLRSKILKILPKAAAAVHVTFQNPPFSPGRDHHNHNHNTGSSSGSSKLKPSPFSGPIMIPDEARRKPKHGGIDTQEPTSPKVSCIGQIKNKKKRIINKHNSNSNTDTTTKKEGSNRFQRMFFHTGKPKTGLKNSSAIPAPSSKSSYLLAQENNNALPIGHMRRFASSRETFSNFDWKAQIAPEDINNRDCYSEDDRPAAGSDVEDEHDEEEEVVIPFSAPIGGRGGCNGDFGGRGVDHETLDNLNLQPRKEINLWKRRTMAPPRPLQLKPVLTAKDMIRPINKRISGFNWESHKYNWWENLESKVGEIAKAGFTSVWLPPPTHSFSPQGYTPQNLYSLNTNYGSEHHLKALLAKMKQHKLRSMADIVINHRVGTTQGRGGIYNRFDGIPLSWDERAVTSDTGGLGNRKTGAIFQGFPNIDHTQDFVRKDIIGWLRWLRHNVGFEDFRFDFAKGFSAKYVKEYIEATKPLFCVGEYWDSCNYRGSSLDYNQDSHRQRIINWIDGTGQLSAAFDFTTKGILQEAVKGEFWRLRDGQGKPPGVMGWWPSRSVTFVDNHDTGSTQAHWPFPSDHIMEGYAYILTHPGIPTVFYDHLFEWGNSIRNQIVKLIDVRKREGIESRSSVRILEAKQNLYSAIIGDKVCMKIGSASWCPSASHTQWELATSGHNYAVWRKQLEDPDAQEVKDFVHSQLQLTDSVLESCAARPNLRHKLTNLFDHPHYTVPFRRSHNTYFYFHNSGLQPHSVLYMQNGFHAGAQPHLLLDPNALSPDGSVSLTAVSVSQHADFLAYGLSSSGTDWVTINIMRIQDKHLLPHTLSWVKFSSISWTHDTKGFFYSRYPAPKEGQLVDAGTETNTNLYHELYYHFLGTDQSQDILCWRDPQNPEYRFRASVSDDGRYIIMYIEQGCDPVNKLYYCDMSELTNGLQGFGNKQEEEDAHAHATMLPFVKLVDTFDAQFHYIANDDTLFTFLTNKNAPKYKLVRVDLKEPINSWFDVIHESERDVLESACAVNGNQVIVSYLSDVKYVVQVRDLETGCLQHHLPIDIGTVNGISTRRQDSVFFFGFSSFLSPGIVYQCDLGTQAPVIKVFREIVVPGFDRSQFHANQVFVASKDGTKIPMFIVARKDISLDGSHPCLLYGYGGFNVSVTPCFSVSRIVLARHLGCVLCIANIRGGGEYGEEWHKAGSLAKKQNCFDDFISAAEYLVSVGYTQPAKLCIEGGSNGGLLVAACINQRPDLFGCALAHVGVMDMLRFHKFTIGHAWTSEFGCSEKEEEFHWLIKYSPLHNVRRPWEEFGGGSIQYPSTMLLTADHDDRVVPLHSLKLLATMQYVLSTSMKQSPQTNPVIARIECKAGHGAGRSMQKIIEEAVDRDGRKENKNKGMEYQPRVLKKITSQSYGTVACCPEPDRRSNKERKKIRMAFLSSSASNLLGTKNLLLNAPKPQAQASSDLPEGSQWRYSEFLNVVKKGKVERVRFSKDGSALQLTAVDGRRATVIVPNDPDLIDILAMNGVDISVSEGDSGNGLFNFIGNLLFPFLAFAGLFLLFRRAQGGPGGPGGLGGPMDFGRSKSKFQEVPETGVTFADVAGADQAKLELQEVVDFLKNPDKYTALGAKIPKGCLLVGPPGTGKTLLARAVAGEAGVPFFSCAASEFVELFVGVGASRVRDLFEKAKSKAPCIVFIDEIDAVGRQRGAGLGGGNDEREQTINQLLTEMDGFSGNSGVIVLAATNRPDVLDSALLRPGRFDRQVTVDRPDVAGRVKILQVHSRGKALAKDVDFEKIARRTPGFTGADLQNLMNEAAILAARRDLKEISKDEISDALERIIAGPEKKNAVVSDEKKKLVAYHEAGHALVGALMPEYDPVAKISIIPRGQAGGLTFFAPSEERLESGLYSRSYLENQMAVALGGRVAEEVIFGEENVTTGASNDFMQVSRVARQMVERFGFSKKIGQVAIGGPGGNPFLGQQMSTQKDYSMATADVVDAEVRELVETAYSRAKQIITTHIDILHKLAQLLIEKETVDGEEFMSLFIDGQAELYVA</sequence>
<dbReference type="FunFam" id="3.40.50.300:FF:000001">
    <property type="entry name" value="ATP-dependent zinc metalloprotease FtsH"/>
    <property type="match status" value="1"/>
</dbReference>
<dbReference type="PRINTS" id="PR00862">
    <property type="entry name" value="PROLIGOPTASE"/>
</dbReference>
<evidence type="ECO:0000256" key="26">
    <source>
        <dbReference type="SAM" id="MobiDB-lite"/>
    </source>
</evidence>
<dbReference type="Gene3D" id="2.130.10.120">
    <property type="entry name" value="Prolyl oligopeptidase, N-terminal domain"/>
    <property type="match status" value="1"/>
</dbReference>
<keyword evidence="24" id="KW-0119">Carbohydrate metabolism</keyword>
<dbReference type="InterPro" id="IPR000642">
    <property type="entry name" value="Peptidase_M41"/>
</dbReference>
<dbReference type="Pfam" id="PF07821">
    <property type="entry name" value="Alpha-amyl_C2"/>
    <property type="match status" value="1"/>
</dbReference>
<evidence type="ECO:0000256" key="4">
    <source>
        <dbReference type="ARBA" id="ARBA00001947"/>
    </source>
</evidence>
<keyword evidence="25" id="KW-0326">Glycosidase</keyword>
<dbReference type="GO" id="GO:0070012">
    <property type="term" value="F:oligopeptidase activity"/>
    <property type="evidence" value="ECO:0007669"/>
    <property type="project" value="TreeGrafter"/>
</dbReference>
<dbReference type="CDD" id="cd11314">
    <property type="entry name" value="AmyAc_arch_bac_plant_AmyA"/>
    <property type="match status" value="1"/>
</dbReference>
<dbReference type="Pfam" id="PF00004">
    <property type="entry name" value="AAA"/>
    <property type="match status" value="1"/>
</dbReference>
<dbReference type="SMART" id="SM00810">
    <property type="entry name" value="Alpha-amyl_C2"/>
    <property type="match status" value="1"/>
</dbReference>
<gene>
    <name evidence="30" type="ORF">Ahy_B06g079784</name>
</gene>
<evidence type="ECO:0000256" key="10">
    <source>
        <dbReference type="ARBA" id="ARBA00022528"/>
    </source>
</evidence>
<evidence type="ECO:0000256" key="7">
    <source>
        <dbReference type="ARBA" id="ARBA00005228"/>
    </source>
</evidence>
<dbReference type="GO" id="GO:0005509">
    <property type="term" value="F:calcium ion binding"/>
    <property type="evidence" value="ECO:0007669"/>
    <property type="project" value="InterPro"/>
</dbReference>
<evidence type="ECO:0000256" key="6">
    <source>
        <dbReference type="ARBA" id="ARBA00004370"/>
    </source>
</evidence>
<accession>A0A444YG83</accession>
<name>A0A444YG83_ARAHY</name>
<dbReference type="Proteomes" id="UP000289738">
    <property type="component" value="Chromosome B06"/>
</dbReference>
<keyword evidence="10" id="KW-0150">Chloroplast</keyword>
<dbReference type="Gene3D" id="1.10.8.60">
    <property type="match status" value="1"/>
</dbReference>
<dbReference type="GO" id="GO:0005975">
    <property type="term" value="P:carbohydrate metabolic process"/>
    <property type="evidence" value="ECO:0007669"/>
    <property type="project" value="InterPro"/>
</dbReference>
<dbReference type="InterPro" id="IPR001375">
    <property type="entry name" value="Peptidase_S9_cat"/>
</dbReference>
<evidence type="ECO:0000256" key="21">
    <source>
        <dbReference type="ARBA" id="ARBA00022989"/>
    </source>
</evidence>
<feature type="compositionally biased region" description="Basic and acidic residues" evidence="26">
    <location>
        <begin position="200"/>
        <end position="210"/>
    </location>
</feature>
<evidence type="ECO:0000313" key="31">
    <source>
        <dbReference type="Proteomes" id="UP000289738"/>
    </source>
</evidence>
<feature type="region of interest" description="Disordered" evidence="26">
    <location>
        <begin position="200"/>
        <end position="222"/>
    </location>
</feature>
<dbReference type="InterPro" id="IPR027417">
    <property type="entry name" value="P-loop_NTPase"/>
</dbReference>
<evidence type="ECO:0000256" key="18">
    <source>
        <dbReference type="ARBA" id="ARBA00022833"/>
    </source>
</evidence>
<dbReference type="EMBL" id="SDMP01000016">
    <property type="protein sequence ID" value="RYR00911.1"/>
    <property type="molecule type" value="Genomic_DNA"/>
</dbReference>
<evidence type="ECO:0000256" key="1">
    <source>
        <dbReference type="ARBA" id="ARBA00000548"/>
    </source>
</evidence>
<dbReference type="FunFam" id="3.30.720.210:FF:000003">
    <property type="entry name" value="ATP-dependent zinc metalloprotease FTSH, chloroplastic"/>
    <property type="match status" value="1"/>
</dbReference>
<keyword evidence="11" id="KW-0934">Plastid</keyword>
<comment type="similarity">
    <text evidence="9">In the N-terminal section; belongs to the AAA ATPase family.</text>
</comment>
<dbReference type="FunFam" id="3.40.50.1820:FF:000005">
    <property type="entry name" value="Prolyl endopeptidase"/>
    <property type="match status" value="1"/>
</dbReference>
<evidence type="ECO:0000259" key="28">
    <source>
        <dbReference type="SMART" id="SM00642"/>
    </source>
</evidence>
<dbReference type="InterPro" id="IPR023302">
    <property type="entry name" value="Pept_S9A_N"/>
</dbReference>
<comment type="similarity">
    <text evidence="7">Belongs to the peptidase S9A family.</text>
</comment>
<keyword evidence="18" id="KW-0862">Zinc</keyword>
<dbReference type="InterPro" id="IPR013780">
    <property type="entry name" value="Glyco_hydro_b"/>
</dbReference>
<reference evidence="30 31" key="1">
    <citation type="submission" date="2019-01" db="EMBL/GenBank/DDBJ databases">
        <title>Sequencing of cultivated peanut Arachis hypogaea provides insights into genome evolution and oil improvement.</title>
        <authorList>
            <person name="Chen X."/>
        </authorList>
    </citation>
    <scope>NUCLEOTIDE SEQUENCE [LARGE SCALE GENOMIC DNA]</scope>
    <source>
        <strain evidence="31">cv. Fuhuasheng</strain>
        <tissue evidence="30">Leaves</tissue>
    </source>
</reference>
<dbReference type="Pfam" id="PF02897">
    <property type="entry name" value="Peptidase_S9_N"/>
    <property type="match status" value="1"/>
</dbReference>
<dbReference type="InterPro" id="IPR006047">
    <property type="entry name" value="GH13_cat_dom"/>
</dbReference>
<evidence type="ECO:0000256" key="13">
    <source>
        <dbReference type="ARBA" id="ARBA00022692"/>
    </source>
</evidence>
<evidence type="ECO:0000256" key="22">
    <source>
        <dbReference type="ARBA" id="ARBA00023049"/>
    </source>
</evidence>
<keyword evidence="19" id="KW-0067">ATP-binding</keyword>
<evidence type="ECO:0000256" key="20">
    <source>
        <dbReference type="ARBA" id="ARBA00022946"/>
    </source>
</evidence>
<dbReference type="Pfam" id="PF00326">
    <property type="entry name" value="Peptidase_S9"/>
    <property type="match status" value="1"/>
</dbReference>
<dbReference type="GO" id="GO:0003729">
    <property type="term" value="F:mRNA binding"/>
    <property type="evidence" value="ECO:0007669"/>
    <property type="project" value="UniProtKB-ARBA"/>
</dbReference>
<evidence type="ECO:0000256" key="9">
    <source>
        <dbReference type="ARBA" id="ARBA00010550"/>
    </source>
</evidence>
<dbReference type="Gene3D" id="3.20.20.80">
    <property type="entry name" value="Glycosidases"/>
    <property type="match status" value="1"/>
</dbReference>
<dbReference type="GO" id="GO:0010304">
    <property type="term" value="P:PSII associated light-harvesting complex II catabolic process"/>
    <property type="evidence" value="ECO:0007669"/>
    <property type="project" value="UniProtKB-ARBA"/>
</dbReference>
<evidence type="ECO:0000256" key="15">
    <source>
        <dbReference type="ARBA" id="ARBA00022741"/>
    </source>
</evidence>
<dbReference type="SMART" id="SM00642">
    <property type="entry name" value="Aamy"/>
    <property type="match status" value="1"/>
</dbReference>
<dbReference type="GO" id="GO:0009507">
    <property type="term" value="C:chloroplast"/>
    <property type="evidence" value="ECO:0007669"/>
    <property type="project" value="UniProtKB-SubCell"/>
</dbReference>
<proteinExistence type="inferred from homology"/>
<dbReference type="PROSITE" id="PS00708">
    <property type="entry name" value="PRO_ENDOPEP_SER"/>
    <property type="match status" value="1"/>
</dbReference>
<comment type="similarity">
    <text evidence="8">In the C-terminal section; belongs to the peptidase M41 family.</text>
</comment>
<keyword evidence="22" id="KW-0482">Metalloprotease</keyword>
<dbReference type="FunFam" id="1.20.58.760:FF:000001">
    <property type="entry name" value="ATP-dependent zinc metalloprotease FtsH"/>
    <property type="match status" value="1"/>
</dbReference>
<dbReference type="Pfam" id="PF00128">
    <property type="entry name" value="Alpha-amylase"/>
    <property type="match status" value="1"/>
</dbReference>
<dbReference type="InterPro" id="IPR051167">
    <property type="entry name" value="Prolyl_oligopep/macrocyclase"/>
</dbReference>
<dbReference type="InterPro" id="IPR037219">
    <property type="entry name" value="Peptidase_M41-like"/>
</dbReference>
<dbReference type="InterPro" id="IPR041569">
    <property type="entry name" value="AAA_lid_3"/>
</dbReference>
<dbReference type="Pfam" id="PF17862">
    <property type="entry name" value="AAA_lid_3"/>
    <property type="match status" value="1"/>
</dbReference>
<dbReference type="PROSITE" id="PS00674">
    <property type="entry name" value="AAA"/>
    <property type="match status" value="1"/>
</dbReference>
<keyword evidence="12" id="KW-0645">Protease</keyword>
<keyword evidence="20" id="KW-0809">Transit peptide</keyword>
<feature type="region of interest" description="Disordered" evidence="26">
    <location>
        <begin position="34"/>
        <end position="95"/>
    </location>
</feature>
<dbReference type="HAMAP" id="MF_01458">
    <property type="entry name" value="FtsH"/>
    <property type="match status" value="1"/>
</dbReference>
<keyword evidence="17" id="KW-0720">Serine protease</keyword>
<keyword evidence="23" id="KW-0472">Membrane</keyword>
<dbReference type="Gene3D" id="1.20.58.760">
    <property type="entry name" value="Peptidase M41"/>
    <property type="match status" value="1"/>
</dbReference>
<comment type="subcellular location">
    <subcellularLocation>
        <location evidence="6">Membrane</location>
    </subcellularLocation>
    <subcellularLocation>
        <location evidence="5">Plastid</location>
        <location evidence="5">Chloroplast</location>
    </subcellularLocation>
</comment>
<dbReference type="CDD" id="cd19501">
    <property type="entry name" value="RecA-like_FtsH"/>
    <property type="match status" value="1"/>
</dbReference>
<dbReference type="GO" id="GO:0004176">
    <property type="term" value="F:ATP-dependent peptidase activity"/>
    <property type="evidence" value="ECO:0007669"/>
    <property type="project" value="InterPro"/>
</dbReference>
<dbReference type="GO" id="GO:0004222">
    <property type="term" value="F:metalloendopeptidase activity"/>
    <property type="evidence" value="ECO:0007669"/>
    <property type="project" value="InterPro"/>
</dbReference>
<dbReference type="SUPFAM" id="SSF50993">
    <property type="entry name" value="Peptidase/esterase 'gauge' domain"/>
    <property type="match status" value="1"/>
</dbReference>
<dbReference type="SUPFAM" id="SSF53474">
    <property type="entry name" value="alpha/beta-Hydrolases"/>
    <property type="match status" value="1"/>
</dbReference>
<dbReference type="Pfam" id="PF01434">
    <property type="entry name" value="Peptidase_M41"/>
    <property type="match status" value="1"/>
</dbReference>
<comment type="catalytic activity">
    <reaction evidence="1">
        <text>Endohydrolysis of (1-&gt;4)-alpha-D-glucosidic linkages in polysaccharides containing three or more (1-&gt;4)-alpha-linked D-glucose units.</text>
        <dbReference type="EC" id="3.2.1.1"/>
    </reaction>
</comment>
<dbReference type="InterPro" id="IPR002471">
    <property type="entry name" value="Pept_S9_AS"/>
</dbReference>
<evidence type="ECO:0000256" key="8">
    <source>
        <dbReference type="ARBA" id="ARBA00010044"/>
    </source>
</evidence>
<dbReference type="SUPFAM" id="SSF140990">
    <property type="entry name" value="FtsH protease domain-like"/>
    <property type="match status" value="1"/>
</dbReference>
<dbReference type="GO" id="GO:0019684">
    <property type="term" value="P:photosynthesis, light reaction"/>
    <property type="evidence" value="ECO:0007669"/>
    <property type="project" value="UniProtKB-ARBA"/>
</dbReference>
<evidence type="ECO:0000256" key="17">
    <source>
        <dbReference type="ARBA" id="ARBA00022825"/>
    </source>
</evidence>
<organism evidence="30 31">
    <name type="scientific">Arachis hypogaea</name>
    <name type="common">Peanut</name>
    <dbReference type="NCBI Taxonomy" id="3818"/>
    <lineage>
        <taxon>Eukaryota</taxon>
        <taxon>Viridiplantae</taxon>
        <taxon>Streptophyta</taxon>
        <taxon>Embryophyta</taxon>
        <taxon>Tracheophyta</taxon>
        <taxon>Spermatophyta</taxon>
        <taxon>Magnoliopsida</taxon>
        <taxon>eudicotyledons</taxon>
        <taxon>Gunneridae</taxon>
        <taxon>Pentapetalae</taxon>
        <taxon>rosids</taxon>
        <taxon>fabids</taxon>
        <taxon>Fabales</taxon>
        <taxon>Fabaceae</taxon>
        <taxon>Papilionoideae</taxon>
        <taxon>50 kb inversion clade</taxon>
        <taxon>dalbergioids sensu lato</taxon>
        <taxon>Dalbergieae</taxon>
        <taxon>Pterocarpus clade</taxon>
        <taxon>Arachis</taxon>
    </lineage>
</organism>
<evidence type="ECO:0000256" key="25">
    <source>
        <dbReference type="ARBA" id="ARBA00023295"/>
    </source>
</evidence>
<dbReference type="Gene3D" id="3.40.50.300">
    <property type="entry name" value="P-loop containing nucleotide triphosphate hydrolases"/>
    <property type="match status" value="1"/>
</dbReference>
<dbReference type="GO" id="GO:0016020">
    <property type="term" value="C:membrane"/>
    <property type="evidence" value="ECO:0007669"/>
    <property type="project" value="UniProtKB-SubCell"/>
</dbReference>
<keyword evidence="21" id="KW-1133">Transmembrane helix</keyword>
<feature type="domain" description="Alpha-amylase C-terminal beta-sheet" evidence="29">
    <location>
        <begin position="624"/>
        <end position="684"/>
    </location>
</feature>
<dbReference type="GO" id="GO:0016887">
    <property type="term" value="F:ATP hydrolysis activity"/>
    <property type="evidence" value="ECO:0007669"/>
    <property type="project" value="InterPro"/>
</dbReference>
<dbReference type="PANTHER" id="PTHR42881">
    <property type="entry name" value="PROLYL ENDOPEPTIDASE"/>
    <property type="match status" value="1"/>
</dbReference>
<evidence type="ECO:0000256" key="11">
    <source>
        <dbReference type="ARBA" id="ARBA00022640"/>
    </source>
</evidence>
<keyword evidence="31" id="KW-1185">Reference proteome</keyword>
<dbReference type="InterPro" id="IPR003959">
    <property type="entry name" value="ATPase_AAA_core"/>
</dbReference>
<dbReference type="GO" id="GO:0006508">
    <property type="term" value="P:proteolysis"/>
    <property type="evidence" value="ECO:0007669"/>
    <property type="project" value="UniProtKB-KW"/>
</dbReference>
<dbReference type="InterPro" id="IPR002470">
    <property type="entry name" value="Peptidase_S9A"/>
</dbReference>
<comment type="caution">
    <text evidence="30">The sequence shown here is derived from an EMBL/GenBank/DDBJ whole genome shotgun (WGS) entry which is preliminary data.</text>
</comment>
<evidence type="ECO:0000256" key="12">
    <source>
        <dbReference type="ARBA" id="ARBA00022670"/>
    </source>
</evidence>
<dbReference type="GO" id="GO:0004252">
    <property type="term" value="F:serine-type endopeptidase activity"/>
    <property type="evidence" value="ECO:0007669"/>
    <property type="project" value="UniProtKB-EC"/>
</dbReference>
<evidence type="ECO:0000259" key="29">
    <source>
        <dbReference type="SMART" id="SM00810"/>
    </source>
</evidence>
<dbReference type="GO" id="GO:0004556">
    <property type="term" value="F:alpha-amylase activity"/>
    <property type="evidence" value="ECO:0007669"/>
    <property type="project" value="UniProtKB-EC"/>
</dbReference>
<evidence type="ECO:0000256" key="14">
    <source>
        <dbReference type="ARBA" id="ARBA00022723"/>
    </source>
</evidence>
<feature type="compositionally biased region" description="Low complexity" evidence="26">
    <location>
        <begin position="53"/>
        <end position="69"/>
    </location>
</feature>
<evidence type="ECO:0000256" key="2">
    <source>
        <dbReference type="ARBA" id="ARBA00001070"/>
    </source>
</evidence>
<evidence type="ECO:0000259" key="27">
    <source>
        <dbReference type="SMART" id="SM00382"/>
    </source>
</evidence>
<dbReference type="PANTHER" id="PTHR42881:SF14">
    <property type="entry name" value="PROLYL ENDOPEPTIDASE"/>
    <property type="match status" value="1"/>
</dbReference>
<dbReference type="InterPro" id="IPR003960">
    <property type="entry name" value="ATPase_AAA_CS"/>
</dbReference>
<evidence type="ECO:0000256" key="5">
    <source>
        <dbReference type="ARBA" id="ARBA00004229"/>
    </source>
</evidence>
<evidence type="ECO:0000256" key="19">
    <source>
        <dbReference type="ARBA" id="ARBA00022840"/>
    </source>
</evidence>
<dbReference type="Gene3D" id="3.30.720.210">
    <property type="match status" value="1"/>
</dbReference>
<dbReference type="InterPro" id="IPR029058">
    <property type="entry name" value="AB_hydrolase_fold"/>
</dbReference>
<dbReference type="GO" id="GO:0005829">
    <property type="term" value="C:cytosol"/>
    <property type="evidence" value="ECO:0007669"/>
    <property type="project" value="TreeGrafter"/>
</dbReference>
<feature type="domain" description="AAA+ ATPase" evidence="27">
    <location>
        <begin position="1621"/>
        <end position="1760"/>
    </location>
</feature>
<dbReference type="FunFam" id="2.130.10.120:FF:000001">
    <property type="entry name" value="Prolyl endopeptidase"/>
    <property type="match status" value="1"/>
</dbReference>
<dbReference type="FunFam" id="1.10.8.60:FF:000001">
    <property type="entry name" value="ATP-dependent zinc metalloprotease FtsH"/>
    <property type="match status" value="1"/>
</dbReference>
<comment type="catalytic activity">
    <reaction evidence="2">
        <text>Hydrolysis of Pro-|-Xaa &gt;&gt; Ala-|-Xaa in oligopeptides.</text>
        <dbReference type="EC" id="3.4.21.26"/>
    </reaction>
</comment>
<comment type="cofactor">
    <cofactor evidence="3">
        <name>Ca(2+)</name>
        <dbReference type="ChEBI" id="CHEBI:29108"/>
    </cofactor>
</comment>
<dbReference type="SUPFAM" id="SSF51011">
    <property type="entry name" value="Glycosyl hydrolase domain"/>
    <property type="match status" value="1"/>
</dbReference>
<dbReference type="InterPro" id="IPR005936">
    <property type="entry name" value="FtsH"/>
</dbReference>
<keyword evidence="16" id="KW-0378">Hydrolase</keyword>
<dbReference type="InterPro" id="IPR012850">
    <property type="entry name" value="A-amylase_bs_C"/>
</dbReference>
<dbReference type="STRING" id="3818.A0A444YG83"/>